<feature type="compositionally biased region" description="Low complexity" evidence="1">
    <location>
        <begin position="1737"/>
        <end position="1751"/>
    </location>
</feature>
<dbReference type="VEuPathDB" id="VectorBase:AALB20_035238"/>
<feature type="compositionally biased region" description="Basic and acidic residues" evidence="1">
    <location>
        <begin position="1447"/>
        <end position="1461"/>
    </location>
</feature>
<name>A0A182FC36_ANOAL</name>
<evidence type="ECO:0000313" key="2">
    <source>
        <dbReference type="EnsemblMetazoa" id="AALB004070-PA"/>
    </source>
</evidence>
<feature type="compositionally biased region" description="Polar residues" evidence="1">
    <location>
        <begin position="914"/>
        <end position="931"/>
    </location>
</feature>
<organism evidence="2 3">
    <name type="scientific">Anopheles albimanus</name>
    <name type="common">New world malaria mosquito</name>
    <dbReference type="NCBI Taxonomy" id="7167"/>
    <lineage>
        <taxon>Eukaryota</taxon>
        <taxon>Metazoa</taxon>
        <taxon>Ecdysozoa</taxon>
        <taxon>Arthropoda</taxon>
        <taxon>Hexapoda</taxon>
        <taxon>Insecta</taxon>
        <taxon>Pterygota</taxon>
        <taxon>Neoptera</taxon>
        <taxon>Endopterygota</taxon>
        <taxon>Diptera</taxon>
        <taxon>Nematocera</taxon>
        <taxon>Culicoidea</taxon>
        <taxon>Culicidae</taxon>
        <taxon>Anophelinae</taxon>
        <taxon>Anopheles</taxon>
    </lineage>
</organism>
<dbReference type="Proteomes" id="UP000069272">
    <property type="component" value="Chromosome 3R"/>
</dbReference>
<evidence type="ECO:0000313" key="3">
    <source>
        <dbReference type="Proteomes" id="UP000069272"/>
    </source>
</evidence>
<feature type="region of interest" description="Disordered" evidence="1">
    <location>
        <begin position="1922"/>
        <end position="1943"/>
    </location>
</feature>
<dbReference type="VEuPathDB" id="VectorBase:AALB004070"/>
<feature type="region of interest" description="Disordered" evidence="1">
    <location>
        <begin position="1829"/>
        <end position="1863"/>
    </location>
</feature>
<keyword evidence="3" id="KW-1185">Reference proteome</keyword>
<dbReference type="EnsemblMetazoa" id="AALB004070-RA">
    <property type="protein sequence ID" value="AALB004070-PA"/>
    <property type="gene ID" value="AALB004070"/>
</dbReference>
<proteinExistence type="predicted"/>
<accession>A0A182FC36</accession>
<feature type="compositionally biased region" description="Polar residues" evidence="1">
    <location>
        <begin position="1761"/>
        <end position="1773"/>
    </location>
</feature>
<protein>
    <submittedName>
        <fullName evidence="2">Uncharacterized protein</fullName>
    </submittedName>
</protein>
<feature type="region of interest" description="Disordered" evidence="1">
    <location>
        <begin position="1435"/>
        <end position="1464"/>
    </location>
</feature>
<feature type="region of interest" description="Disordered" evidence="1">
    <location>
        <begin position="1"/>
        <end position="21"/>
    </location>
</feature>
<feature type="compositionally biased region" description="Basic and acidic residues" evidence="1">
    <location>
        <begin position="1"/>
        <end position="10"/>
    </location>
</feature>
<reference evidence="2" key="2">
    <citation type="submission" date="2022-08" db="UniProtKB">
        <authorList>
            <consortium name="EnsemblMetazoa"/>
        </authorList>
    </citation>
    <scope>IDENTIFICATION</scope>
    <source>
        <strain evidence="2">STECLA/ALBI9_A</strain>
    </source>
</reference>
<feature type="region of interest" description="Disordered" evidence="1">
    <location>
        <begin position="848"/>
        <end position="945"/>
    </location>
</feature>
<evidence type="ECO:0000256" key="1">
    <source>
        <dbReference type="SAM" id="MobiDB-lite"/>
    </source>
</evidence>
<feature type="compositionally biased region" description="Polar residues" evidence="1">
    <location>
        <begin position="890"/>
        <end position="899"/>
    </location>
</feature>
<feature type="region of interest" description="Disordered" evidence="1">
    <location>
        <begin position="1736"/>
        <end position="1799"/>
    </location>
</feature>
<feature type="region of interest" description="Disordered" evidence="1">
    <location>
        <begin position="1889"/>
        <end position="1908"/>
    </location>
</feature>
<feature type="compositionally biased region" description="Polar residues" evidence="1">
    <location>
        <begin position="1835"/>
        <end position="1846"/>
    </location>
</feature>
<reference evidence="2 3" key="1">
    <citation type="journal article" date="2017" name="G3 (Bethesda)">
        <title>The Physical Genome Mapping of Anopheles albimanus Corrected Scaffold Misassemblies and Identified Interarm Rearrangements in Genus Anopheles.</title>
        <authorList>
            <person name="Artemov G.N."/>
            <person name="Peery A.N."/>
            <person name="Jiang X."/>
            <person name="Tu Z."/>
            <person name="Stegniy V.N."/>
            <person name="Sharakhova M.V."/>
            <person name="Sharakhov I.V."/>
        </authorList>
    </citation>
    <scope>NUCLEOTIDE SEQUENCE [LARGE SCALE GENOMIC DNA]</scope>
    <source>
        <strain evidence="2 3">ALBI9_A</strain>
    </source>
</reference>
<feature type="region of interest" description="Disordered" evidence="1">
    <location>
        <begin position="215"/>
        <end position="239"/>
    </location>
</feature>
<feature type="compositionally biased region" description="Basic and acidic residues" evidence="1">
    <location>
        <begin position="1847"/>
        <end position="1862"/>
    </location>
</feature>
<sequence length="2322" mass="260303">ILKKQSHNEYDDPTAATSSNAYKGSKKIGFHRKMSIKEFTIGENTETIWGNSYEVSADGTSPRIACDHSHTLNDIPSNHPETLLLQEENKENVTLVPANRTEPALDDNSASASNSWDLSITIAEEEKRRMRSDSMLNCSQNLNMTERLMMEPTHLSTSSAVKRRSSSEVLAMDVSPLKPTVTVSATSRSPRKMMYYNPKQGVTVQINDVPIEQAQPAAREESNNRSYKRSMPCDRSETWNSHPQAMFQLSALRRSSEGLTDMSSDFDNTIAITNTVDKLLKAGANLTLTVPTNMELDESATVTDVKLPTNALARARPSFLPSQNRQHDVAEDEEEHVESIEVPATTANASNPPTACQLNETSVAPSTSFGGNLSLSFDDVQQPVMNKSASVSRGTKSDFKISSMSLGLSSPNSPEPVNAGQTKILRPTLPLTLFQTVSKAEPPQRTLVGDGPSERSAITRQTLHTPTEMDETQAYEASGAKPKQSILTPTWMETVTKEPSSRSYRATIYETNDMIDGDEGQPSSTSADRATVVQRNTMELSSHSHRTPVDSSVLPSRRTVHAQQPMDESIMGQSASESRDLRRMTKNDRMTMQETSPGVAKGRNTLYPNESMVQDLETETESKAMYSQCTAVVSRNSRQTILNNDSMVLDNPQPRVSPISCGIYGDKLDTVGVHVESETHAMDVQCAMYTTKHALDEPCAANANNRSRPTTMVMEECMRLSEVYAPQCAVMQRNDHSAMAMDEEERYGGAMERDKDVSQQSHNKYKSRISVYQSIAMDQTDIVEEGNGTNTAHRIDHSSKKQIHHSRPTTHQIEAMEVTSARKDQFVLADQMPIVTQSMQVSEGVRNAGAKQFPPNSPVLSPVPGSPMDMSHTAAVDPNPMARKPEERSTPNARSNSVEMISHSIKPSQRSRHSIYQSQDMEQTLPSTSAIESPKERPTLQPARSSLRKSILQKIVRQTPVEDMEGISLLTDDDDLRTVSANEPLLVKPNRATMHFVDDAAQIVEESMVATTDGQLMEAAPMDSKDDRAINRQTTYEAQAMERETNIMSSAFRGSSKMVETGEPSYREPIVQMNSKEDRSKQRQTMYEAVEMEEETSSYQPLLEKDPIVEIPNYDHPTDRQTIYTMQAMRENADIVSCDYRSSTKMFASEERTEPIVVMNSKEDRSKQRQTMYEAVAMEEETSSYRPMAMVDKDPTVEIPKHDRPVDHQTIYDMQEMRNKEDIVSSGYRVSTKLLTSEERTAYNEPIVPMNSKEDHSKRHRQTIYDAHAMEEETSFMPVVHHVTVHSRLENAATESAKRSPSLTLQQQRKSSVCMEETVALLPVRRIERHGTPEGILSESPKLPPHTKRDTIHAIDDTMEITLGAAENNGPDQQHRTLRMDAAEKRQHLANRQTKIHLAPMDTTILHDDHSPAAADIGDAGVCRKPLTQDIPDRVMDQQQQQQQPQLDHENPVSVKRENSRRPRQTILLAQDMEIEDTAVHVMEGRVKEEESFAFPKLVRETTEDCVMRCAPLAKMIRGREGFSDAIGDPYAMPSRSTAIGMDKSSIGYPHIFDGIAREDDRQLHQLHPALDRTLSTNIYQESIDISISRSILPTEPPQIDNISGHYMSMRDVTAPLATVKQLTATEENSVSVSSVIRHGSTTMEPEPMQSVMVAPAAVADTASDDEFHDAEDEPANDPLSLTKSRHLLQSMKFIDVEQLERTGVLATSKRVHANVRSSSSTVEGAARDPLHVTLGQQQQQEENPQPLTPQGPLMKKKRFSNSPASLTANTMPVMQPLEESPGEGNEAMAAPEQYDPPEGSRAFPLIANGRRSVINDPSVFVIDDDDDLLDDESQLPSFTDEQLNTRQEDQQENATHDESSSVKRFFKPLNDLSYYRDFANLTLNEWNEEDHEQPEQKVQEEQPSGPAENIVADCISISDDSVTGPMGNLTIAQRQPRRSESGVLDSTIADEFMEELMAKLPRRTKHPCCGSDNDCLCRLRRQLERRRKADEREWQLFDKQFASRVPADASSHVSASAFEHRFEELCWQLGDLEQDLSTILETAMVKGKEREEGSVEGNTDEREEFRSWRLSGGSTFPEIPNVVFLYENLRSCLQEQPRVDDSPPTGAHLPRVPHITLLVANKLATEHEGSGWCLDLSEEALFDHLMFRHRTISSFHVSVQLQSVQSEPSGSARQTARPGVPREEDRYIERIQVETTDAFEKVRLSPMRYLLHMEFMRLTMETTEQTLRSKYRTVGSLMGLWRHFSELFECASRNVLRLLTIVENGDAMLSYDSVTEQFCVKKWFQRHQDTTTGGRLTSNVLQVYFGTINGIAPSGKLPRIL</sequence>